<dbReference type="PANTHER" id="PTHR12203:SF35">
    <property type="entry name" value="PROTEIN O-GLUCOSYLTRANSFERASE 1"/>
    <property type="match status" value="1"/>
</dbReference>
<protein>
    <submittedName>
        <fullName evidence="1">Uncharacterized protein</fullName>
    </submittedName>
</protein>
<name>A0A6A0A321_HAELA</name>
<accession>A0A6A0A321</accession>
<dbReference type="PANTHER" id="PTHR12203">
    <property type="entry name" value="KDEL LYS-ASP-GLU-LEU CONTAINING - RELATED"/>
    <property type="match status" value="1"/>
</dbReference>
<feature type="non-terminal residue" evidence="1">
    <location>
        <position position="1"/>
    </location>
</feature>
<organism evidence="1 2">
    <name type="scientific">Haematococcus lacustris</name>
    <name type="common">Green alga</name>
    <name type="synonym">Haematococcus pluvialis</name>
    <dbReference type="NCBI Taxonomy" id="44745"/>
    <lineage>
        <taxon>Eukaryota</taxon>
        <taxon>Viridiplantae</taxon>
        <taxon>Chlorophyta</taxon>
        <taxon>core chlorophytes</taxon>
        <taxon>Chlorophyceae</taxon>
        <taxon>CS clade</taxon>
        <taxon>Chlamydomonadales</taxon>
        <taxon>Haematococcaceae</taxon>
        <taxon>Haematococcus</taxon>
    </lineage>
</organism>
<evidence type="ECO:0000313" key="1">
    <source>
        <dbReference type="EMBL" id="GFH26434.1"/>
    </source>
</evidence>
<keyword evidence="2" id="KW-1185">Reference proteome</keyword>
<dbReference type="EMBL" id="BLLF01003126">
    <property type="protein sequence ID" value="GFH26434.1"/>
    <property type="molecule type" value="Genomic_DNA"/>
</dbReference>
<reference evidence="1 2" key="1">
    <citation type="submission" date="2020-02" db="EMBL/GenBank/DDBJ databases">
        <title>Draft genome sequence of Haematococcus lacustris strain NIES-144.</title>
        <authorList>
            <person name="Morimoto D."/>
            <person name="Nakagawa S."/>
            <person name="Yoshida T."/>
            <person name="Sawayama S."/>
        </authorList>
    </citation>
    <scope>NUCLEOTIDE SEQUENCE [LARGE SCALE GENOMIC DNA]</scope>
    <source>
        <strain evidence="1 2">NIES-144</strain>
    </source>
</reference>
<evidence type="ECO:0000313" key="2">
    <source>
        <dbReference type="Proteomes" id="UP000485058"/>
    </source>
</evidence>
<dbReference type="InterPro" id="IPR051091">
    <property type="entry name" value="O-Glucosyltr/Glycosyltrsf_90"/>
</dbReference>
<proteinExistence type="predicted"/>
<feature type="non-terminal residue" evidence="1">
    <location>
        <position position="291"/>
    </location>
</feature>
<dbReference type="Proteomes" id="UP000485058">
    <property type="component" value="Unassembled WGS sequence"/>
</dbReference>
<gene>
    <name evidence="1" type="ORF">HaLaN_24581</name>
</gene>
<sequence length="291" mass="32899">MHLIMWRVGHEKEQLVPYTRGFVIPYPEDWVRLSLTQRQLLAYSNCLVSRYEQNITASAAGQKSSLNSTSSTALPAVQQYTDSWAARRVPRAVWRGSATGYLRGWSPNVSTDPINLQSHAGRSLFNKRTYMAAMARPYPWLDIGITGFWPKHWSAPEPVLDEAGKAVLKLSMRQAIDLEAWSRYTLSISVDGHGPPWRLARQMLGMTPVAKVESPLKEWYSHLLRPGVHYEPIRHDLHDLASRTRTLILEAKRNSSRLQHMAAAARDLVAGHMNGLSQLDALMTAILHTKK</sequence>
<comment type="caution">
    <text evidence="1">The sequence shown here is derived from an EMBL/GenBank/DDBJ whole genome shotgun (WGS) entry which is preliminary data.</text>
</comment>
<dbReference type="AlphaFoldDB" id="A0A6A0A321"/>